<feature type="region of interest" description="Disordered" evidence="1">
    <location>
        <begin position="184"/>
        <end position="203"/>
    </location>
</feature>
<comment type="caution">
    <text evidence="3">The sequence shown here is derived from an EMBL/GenBank/DDBJ whole genome shotgun (WGS) entry which is preliminary data.</text>
</comment>
<accession>A0A5C6B1T4</accession>
<dbReference type="EMBL" id="SJPN01000002">
    <property type="protein sequence ID" value="TWU06093.1"/>
    <property type="molecule type" value="Genomic_DNA"/>
</dbReference>
<feature type="transmembrane region" description="Helical" evidence="2">
    <location>
        <begin position="122"/>
        <end position="142"/>
    </location>
</feature>
<dbReference type="Proteomes" id="UP000320176">
    <property type="component" value="Unassembled WGS sequence"/>
</dbReference>
<protein>
    <submittedName>
        <fullName evidence="3">Uncharacterized protein</fullName>
    </submittedName>
</protein>
<proteinExistence type="predicted"/>
<keyword evidence="2" id="KW-0812">Transmembrane</keyword>
<dbReference type="Gene3D" id="3.30.700.10">
    <property type="entry name" value="Glycoprotein, Type 4 Pilin"/>
    <property type="match status" value="1"/>
</dbReference>
<keyword evidence="2" id="KW-1133">Transmembrane helix</keyword>
<evidence type="ECO:0000313" key="3">
    <source>
        <dbReference type="EMBL" id="TWU06093.1"/>
    </source>
</evidence>
<organism evidence="3 4">
    <name type="scientific">Stieleria varia</name>
    <dbReference type="NCBI Taxonomy" id="2528005"/>
    <lineage>
        <taxon>Bacteria</taxon>
        <taxon>Pseudomonadati</taxon>
        <taxon>Planctomycetota</taxon>
        <taxon>Planctomycetia</taxon>
        <taxon>Pirellulales</taxon>
        <taxon>Pirellulaceae</taxon>
        <taxon>Stieleria</taxon>
    </lineage>
</organism>
<keyword evidence="2" id="KW-0472">Membrane</keyword>
<sequence length="238" mass="26945">MAFGTSTTLLPRPHEAPPSLVALNAVRNFRLIEMARTGEHPISGMSTTEIDDAWNELTSTNDPWGSRYEIVERADECVFGSRSSVHVYSRGEDGVSHSNGEDADDISSWSPKMNQFYQRRQSIRILISWAVYSLILAIPLYAVSVRAANRFFGRTKCDEPTTSTSQHMEQTTYLPHNRRAIGSSYFIQQTPEDEKKGRGREKGKGGFVAFHNRWIVLQREDGRRGSKRGSGTFWAIRQ</sequence>
<reference evidence="3 4" key="1">
    <citation type="submission" date="2019-02" db="EMBL/GenBank/DDBJ databases">
        <title>Deep-cultivation of Planctomycetes and their phenomic and genomic characterization uncovers novel biology.</title>
        <authorList>
            <person name="Wiegand S."/>
            <person name="Jogler M."/>
            <person name="Boedeker C."/>
            <person name="Pinto D."/>
            <person name="Vollmers J."/>
            <person name="Rivas-Marin E."/>
            <person name="Kohn T."/>
            <person name="Peeters S.H."/>
            <person name="Heuer A."/>
            <person name="Rast P."/>
            <person name="Oberbeckmann S."/>
            <person name="Bunk B."/>
            <person name="Jeske O."/>
            <person name="Meyerdierks A."/>
            <person name="Storesund J.E."/>
            <person name="Kallscheuer N."/>
            <person name="Luecker S."/>
            <person name="Lage O.M."/>
            <person name="Pohl T."/>
            <person name="Merkel B.J."/>
            <person name="Hornburger P."/>
            <person name="Mueller R.-W."/>
            <person name="Bruemmer F."/>
            <person name="Labrenz M."/>
            <person name="Spormann A.M."/>
            <person name="Op Den Camp H."/>
            <person name="Overmann J."/>
            <person name="Amann R."/>
            <person name="Jetten M.S.M."/>
            <person name="Mascher T."/>
            <person name="Medema M.H."/>
            <person name="Devos D.P."/>
            <person name="Kaster A.-K."/>
            <person name="Ovreas L."/>
            <person name="Rohde M."/>
            <person name="Galperin M.Y."/>
            <person name="Jogler C."/>
        </authorList>
    </citation>
    <scope>NUCLEOTIDE SEQUENCE [LARGE SCALE GENOMIC DNA]</scope>
    <source>
        <strain evidence="3 4">Pla52n</strain>
    </source>
</reference>
<evidence type="ECO:0000256" key="2">
    <source>
        <dbReference type="SAM" id="Phobius"/>
    </source>
</evidence>
<dbReference type="AlphaFoldDB" id="A0A5C6B1T4"/>
<evidence type="ECO:0000313" key="4">
    <source>
        <dbReference type="Proteomes" id="UP000320176"/>
    </source>
</evidence>
<name>A0A5C6B1T4_9BACT</name>
<gene>
    <name evidence="3" type="ORF">Pla52n_18130</name>
</gene>
<keyword evidence="4" id="KW-1185">Reference proteome</keyword>
<feature type="compositionally biased region" description="Basic and acidic residues" evidence="1">
    <location>
        <begin position="192"/>
        <end position="203"/>
    </location>
</feature>
<evidence type="ECO:0000256" key="1">
    <source>
        <dbReference type="SAM" id="MobiDB-lite"/>
    </source>
</evidence>